<evidence type="ECO:0000313" key="7">
    <source>
        <dbReference type="Proteomes" id="UP001211907"/>
    </source>
</evidence>
<dbReference type="EMBL" id="JADGJH010004095">
    <property type="protein sequence ID" value="KAJ3087271.1"/>
    <property type="molecule type" value="Genomic_DNA"/>
</dbReference>
<evidence type="ECO:0000256" key="3">
    <source>
        <dbReference type="ARBA" id="ARBA00021321"/>
    </source>
</evidence>
<name>A0AAD5X6E6_9FUNG</name>
<comment type="caution">
    <text evidence="6">The sequence shown here is derived from an EMBL/GenBank/DDBJ whole genome shotgun (WGS) entry which is preliminary data.</text>
</comment>
<dbReference type="PANTHER" id="PTHR31109">
    <property type="entry name" value="PROTEIN FAM207A"/>
    <property type="match status" value="1"/>
</dbReference>
<dbReference type="GO" id="GO:0030688">
    <property type="term" value="C:preribosome, small subunit precursor"/>
    <property type="evidence" value="ECO:0007669"/>
    <property type="project" value="InterPro"/>
</dbReference>
<evidence type="ECO:0000256" key="4">
    <source>
        <dbReference type="ARBA" id="ARBA00023242"/>
    </source>
</evidence>
<accession>A0AAD5X6E6</accession>
<sequence>MPKAVVQKRHRVHVKAPSGKPEPKIEEPTIADDAHWQLPEPVELDQSYNKETVVSLSNGKKERRVLRRENWLQKMNGINSAWQVSNRKKKQKDLLGAVADMADLSGAIIDAQLEGFSGDQITAVDTKTAKNTKQKAVSQKSRRKESVNEMLRMQQIIGNRSFQANPLQTIKTHLKNTLV</sequence>
<dbReference type="GO" id="GO:0030686">
    <property type="term" value="C:90S preribosome"/>
    <property type="evidence" value="ECO:0007669"/>
    <property type="project" value="InterPro"/>
</dbReference>
<comment type="subcellular location">
    <subcellularLocation>
        <location evidence="1">Nucleus</location>
        <location evidence="1">Nucleolus</location>
    </subcellularLocation>
</comment>
<evidence type="ECO:0000256" key="5">
    <source>
        <dbReference type="SAM" id="MobiDB-lite"/>
    </source>
</evidence>
<dbReference type="Pfam" id="PF15341">
    <property type="entry name" value="SLX9"/>
    <property type="match status" value="1"/>
</dbReference>
<dbReference type="PANTHER" id="PTHR31109:SF2">
    <property type="entry name" value="RIBOSOME BIOGENESIS PROTEIN SLX9 HOMOLOG"/>
    <property type="match status" value="1"/>
</dbReference>
<comment type="similarity">
    <text evidence="2">Belongs to the SLX9 family.</text>
</comment>
<feature type="compositionally biased region" description="Basic residues" evidence="5">
    <location>
        <begin position="1"/>
        <end position="14"/>
    </location>
</feature>
<feature type="region of interest" description="Disordered" evidence="5">
    <location>
        <begin position="1"/>
        <end position="27"/>
    </location>
</feature>
<keyword evidence="7" id="KW-1185">Reference proteome</keyword>
<reference evidence="6" key="1">
    <citation type="submission" date="2020-05" db="EMBL/GenBank/DDBJ databases">
        <title>Phylogenomic resolution of chytrid fungi.</title>
        <authorList>
            <person name="Stajich J.E."/>
            <person name="Amses K."/>
            <person name="Simmons R."/>
            <person name="Seto K."/>
            <person name="Myers J."/>
            <person name="Bonds A."/>
            <person name="Quandt C.A."/>
            <person name="Barry K."/>
            <person name="Liu P."/>
            <person name="Grigoriev I."/>
            <person name="Longcore J.E."/>
            <person name="James T.Y."/>
        </authorList>
    </citation>
    <scope>NUCLEOTIDE SEQUENCE</scope>
    <source>
        <strain evidence="6">JEL0513</strain>
    </source>
</reference>
<feature type="non-terminal residue" evidence="6">
    <location>
        <position position="179"/>
    </location>
</feature>
<evidence type="ECO:0000256" key="2">
    <source>
        <dbReference type="ARBA" id="ARBA00011022"/>
    </source>
</evidence>
<organism evidence="6 7">
    <name type="scientific">Physocladia obscura</name>
    <dbReference type="NCBI Taxonomy" id="109957"/>
    <lineage>
        <taxon>Eukaryota</taxon>
        <taxon>Fungi</taxon>
        <taxon>Fungi incertae sedis</taxon>
        <taxon>Chytridiomycota</taxon>
        <taxon>Chytridiomycota incertae sedis</taxon>
        <taxon>Chytridiomycetes</taxon>
        <taxon>Chytridiales</taxon>
        <taxon>Chytriomycetaceae</taxon>
        <taxon>Physocladia</taxon>
    </lineage>
</organism>
<protein>
    <recommendedName>
        <fullName evidence="3">Ribosome biogenesis protein SLX9</fullName>
    </recommendedName>
</protein>
<evidence type="ECO:0000256" key="1">
    <source>
        <dbReference type="ARBA" id="ARBA00004604"/>
    </source>
</evidence>
<dbReference type="GO" id="GO:0005730">
    <property type="term" value="C:nucleolus"/>
    <property type="evidence" value="ECO:0007669"/>
    <property type="project" value="UniProtKB-SubCell"/>
</dbReference>
<proteinExistence type="inferred from homology"/>
<dbReference type="Proteomes" id="UP001211907">
    <property type="component" value="Unassembled WGS sequence"/>
</dbReference>
<evidence type="ECO:0000313" key="6">
    <source>
        <dbReference type="EMBL" id="KAJ3087271.1"/>
    </source>
</evidence>
<dbReference type="AlphaFoldDB" id="A0AAD5X6E6"/>
<dbReference type="GO" id="GO:0000462">
    <property type="term" value="P:maturation of SSU-rRNA from tricistronic rRNA transcript (SSU-rRNA, 5.8S rRNA, LSU-rRNA)"/>
    <property type="evidence" value="ECO:0007669"/>
    <property type="project" value="InterPro"/>
</dbReference>
<keyword evidence="4" id="KW-0539">Nucleus</keyword>
<dbReference type="InterPro" id="IPR028160">
    <property type="entry name" value="Slx9-like"/>
</dbReference>
<gene>
    <name evidence="6" type="ORF">HK100_008422</name>
</gene>